<dbReference type="Proteomes" id="UP000665025">
    <property type="component" value="Chromosome 2"/>
</dbReference>
<feature type="compositionally biased region" description="Polar residues" evidence="1">
    <location>
        <begin position="233"/>
        <end position="242"/>
    </location>
</feature>
<feature type="compositionally biased region" description="Polar residues" evidence="1">
    <location>
        <begin position="212"/>
        <end position="226"/>
    </location>
</feature>
<dbReference type="EMBL" id="CP072426">
    <property type="protein sequence ID" value="QTL37757.1"/>
    <property type="molecule type" value="Genomic_DNA"/>
</dbReference>
<evidence type="ECO:0000256" key="2">
    <source>
        <dbReference type="SAM" id="Phobius"/>
    </source>
</evidence>
<sequence length="242" mass="26886">MLKVSTYILMGAIGLVSCASLLFYDNERAFADAPDASGGQHSAPLNVAQLQLAMTHEPEPATSGYKNSDVRLPQHELQSTYYTINKESQHARAFFKSSTTVPYELHNEAYVELDVKSIRTLAIGDSFEFLIPQTQEKICSEIVDITQTDQEKRLTGQVGKQADERYQVHLTLTNDVIYGQIQLPSGNYVFESYGQYAWVAAKRNIHSSPFKNVSVHSHTPTENPPVSTGRGANLNTTMATRL</sequence>
<gene>
    <name evidence="3" type="ORF">J5X90_23260</name>
</gene>
<dbReference type="PROSITE" id="PS51257">
    <property type="entry name" value="PROKAR_LIPOPROTEIN"/>
    <property type="match status" value="1"/>
</dbReference>
<keyword evidence="2" id="KW-0472">Membrane</keyword>
<organism evidence="3 4">
    <name type="scientific">Pseudoalteromonas viridis</name>
    <dbReference type="NCBI Taxonomy" id="339617"/>
    <lineage>
        <taxon>Bacteria</taxon>
        <taxon>Pseudomonadati</taxon>
        <taxon>Pseudomonadota</taxon>
        <taxon>Gammaproteobacteria</taxon>
        <taxon>Alteromonadales</taxon>
        <taxon>Pseudoalteromonadaceae</taxon>
        <taxon>Pseudoalteromonas</taxon>
    </lineage>
</organism>
<keyword evidence="2" id="KW-0812">Transmembrane</keyword>
<reference evidence="3 4" key="1">
    <citation type="submission" date="2021-03" db="EMBL/GenBank/DDBJ databases">
        <title>Complete Genome of Pseudoalteromonas viridis Strain BBR56, a new biocontrol bacterial candidate.</title>
        <authorList>
            <person name="Handayani D.P."/>
            <person name="Isnansetyo A."/>
            <person name="Istiqomah I."/>
            <person name="Jumina J."/>
        </authorList>
    </citation>
    <scope>NUCLEOTIDE SEQUENCE [LARGE SCALE GENOMIC DNA]</scope>
    <source>
        <strain evidence="3 4">BBR56</strain>
    </source>
</reference>
<proteinExistence type="predicted"/>
<evidence type="ECO:0000313" key="4">
    <source>
        <dbReference type="Proteomes" id="UP000665025"/>
    </source>
</evidence>
<feature type="transmembrane region" description="Helical" evidence="2">
    <location>
        <begin position="6"/>
        <end position="24"/>
    </location>
</feature>
<feature type="region of interest" description="Disordered" evidence="1">
    <location>
        <begin position="212"/>
        <end position="242"/>
    </location>
</feature>
<evidence type="ECO:0000313" key="3">
    <source>
        <dbReference type="EMBL" id="QTL37757.1"/>
    </source>
</evidence>
<evidence type="ECO:0000256" key="1">
    <source>
        <dbReference type="SAM" id="MobiDB-lite"/>
    </source>
</evidence>
<keyword evidence="4" id="KW-1185">Reference proteome</keyword>
<name>A0ABX7VD59_9GAMM</name>
<dbReference type="RefSeq" id="WP_125780712.1">
    <property type="nucleotide sequence ID" value="NZ_CP072426.1"/>
</dbReference>
<accession>A0ABX7VD59</accession>
<keyword evidence="2" id="KW-1133">Transmembrane helix</keyword>
<protein>
    <submittedName>
        <fullName evidence="3">Uncharacterized protein</fullName>
    </submittedName>
</protein>